<sequence>MKIISWNVERPKINQFEKINFIENIIKENNADLIFLRETNSILNFGKEYFKLESNILPEFFENQTYFKGENRVTIYSKYEILEEIKTYDNFTCISGKIKTEFGELVLFGSIIGSFGGRDQYFKNDLLNQKKEIENLKSNICFSGDFNISFSGFKYPSKVIVSETMKFFEDNDLAILTKENKDCAIHIVLNNEFLKDKIYTNKMIEIDRKFSDHNLVICEISANKKK</sequence>
<dbReference type="AlphaFoldDB" id="A0A1H6B3G2"/>
<dbReference type="RefSeq" id="WP_103914528.1">
    <property type="nucleotide sequence ID" value="NZ_FNUS01000007.1"/>
</dbReference>
<gene>
    <name evidence="1" type="ORF">SAMN05421847_2682</name>
</gene>
<reference evidence="2" key="1">
    <citation type="submission" date="2016-10" db="EMBL/GenBank/DDBJ databases">
        <authorList>
            <person name="Varghese N."/>
            <person name="Submissions S."/>
        </authorList>
    </citation>
    <scope>NUCLEOTIDE SEQUENCE [LARGE SCALE GENOMIC DNA]</scope>
    <source>
        <strain evidence="2">DSM 21580</strain>
    </source>
</reference>
<accession>A0A1H6B3G2</accession>
<dbReference type="EMBL" id="FNUS01000007">
    <property type="protein sequence ID" value="SEG55140.1"/>
    <property type="molecule type" value="Genomic_DNA"/>
</dbReference>
<keyword evidence="1" id="KW-0378">Hydrolase</keyword>
<keyword evidence="1" id="KW-0269">Exonuclease</keyword>
<dbReference type="GO" id="GO:0004527">
    <property type="term" value="F:exonuclease activity"/>
    <property type="evidence" value="ECO:0007669"/>
    <property type="project" value="UniProtKB-KW"/>
</dbReference>
<dbReference type="Gene3D" id="3.60.10.10">
    <property type="entry name" value="Endonuclease/exonuclease/phosphatase"/>
    <property type="match status" value="1"/>
</dbReference>
<proteinExistence type="predicted"/>
<dbReference type="Proteomes" id="UP000236738">
    <property type="component" value="Unassembled WGS sequence"/>
</dbReference>
<evidence type="ECO:0000313" key="1">
    <source>
        <dbReference type="EMBL" id="SEG55140.1"/>
    </source>
</evidence>
<evidence type="ECO:0000313" key="2">
    <source>
        <dbReference type="Proteomes" id="UP000236738"/>
    </source>
</evidence>
<keyword evidence="1" id="KW-0255">Endonuclease</keyword>
<protein>
    <submittedName>
        <fullName evidence="1">Endonuclease/Exonuclease/phosphatase family protein</fullName>
    </submittedName>
</protein>
<keyword evidence="1" id="KW-0540">Nuclease</keyword>
<dbReference type="GO" id="GO:0004519">
    <property type="term" value="F:endonuclease activity"/>
    <property type="evidence" value="ECO:0007669"/>
    <property type="project" value="UniProtKB-KW"/>
</dbReference>
<dbReference type="InterPro" id="IPR036691">
    <property type="entry name" value="Endo/exonu/phosph_ase_sf"/>
</dbReference>
<dbReference type="OrthoDB" id="2079671at2"/>
<keyword evidence="2" id="KW-1185">Reference proteome</keyword>
<organism evidence="1 2">
    <name type="scientific">Halpernia humi</name>
    <dbReference type="NCBI Taxonomy" id="493375"/>
    <lineage>
        <taxon>Bacteria</taxon>
        <taxon>Pseudomonadati</taxon>
        <taxon>Bacteroidota</taxon>
        <taxon>Flavobacteriia</taxon>
        <taxon>Flavobacteriales</taxon>
        <taxon>Weeksellaceae</taxon>
        <taxon>Chryseobacterium group</taxon>
        <taxon>Halpernia</taxon>
    </lineage>
</organism>
<dbReference type="SUPFAM" id="SSF56219">
    <property type="entry name" value="DNase I-like"/>
    <property type="match status" value="1"/>
</dbReference>
<name>A0A1H6B3G2_9FLAO</name>